<evidence type="ECO:0000256" key="1">
    <source>
        <dbReference type="ARBA" id="ARBA00005417"/>
    </source>
</evidence>
<dbReference type="PANTHER" id="PTHR42788:SF13">
    <property type="entry name" value="ALIPHATIC SULFONATES IMPORT ATP-BINDING PROTEIN SSUB"/>
    <property type="match status" value="1"/>
</dbReference>
<sequence length="252" mass="27073">MPEPAPAIHLRIDRLAWEEGILFEDLDLSFPAGRWSCLLGPSGCGKTTLLRLVAGLLEGGEARASDGRPLDGRIAYMAQSDLLLPWLTVRENLVLGPRLRGAGRALMRDARERAAELLAQVGLAAYAEALPQTLSGGMRQRAALARTLVEDRPVVLMDEPFSALDTVSRHRLQELAARLLADRTVLLVTHNPLEALRLGHQLFVLGGRPTRVQGPLVPEGAPPRPAGDPAVLRLQGALLDQLVASAALTEAA</sequence>
<dbReference type="InterPro" id="IPR017871">
    <property type="entry name" value="ABC_transporter-like_CS"/>
</dbReference>
<gene>
    <name evidence="6" type="ORF">PZ740_08540</name>
</gene>
<keyword evidence="4 6" id="KW-0067">ATP-binding</keyword>
<evidence type="ECO:0000313" key="7">
    <source>
        <dbReference type="Proteomes" id="UP001301140"/>
    </source>
</evidence>
<dbReference type="InterPro" id="IPR027417">
    <property type="entry name" value="P-loop_NTPase"/>
</dbReference>
<dbReference type="GO" id="GO:0005524">
    <property type="term" value="F:ATP binding"/>
    <property type="evidence" value="ECO:0007669"/>
    <property type="project" value="UniProtKB-KW"/>
</dbReference>
<keyword evidence="2" id="KW-0813">Transport</keyword>
<evidence type="ECO:0000259" key="5">
    <source>
        <dbReference type="PROSITE" id="PS50893"/>
    </source>
</evidence>
<reference evidence="6 7" key="1">
    <citation type="submission" date="2023-03" db="EMBL/GenBank/DDBJ databases">
        <title>YIM 152171 draft genome.</title>
        <authorList>
            <person name="Yang Z."/>
        </authorList>
    </citation>
    <scope>NUCLEOTIDE SEQUENCE [LARGE SCALE GENOMIC DNA]</scope>
    <source>
        <strain evidence="6 7">YIM 152171</strain>
    </source>
</reference>
<name>A0AAP3XR61_9PROT</name>
<comment type="caution">
    <text evidence="6">The sequence shown here is derived from an EMBL/GenBank/DDBJ whole genome shotgun (WGS) entry which is preliminary data.</text>
</comment>
<keyword evidence="3" id="KW-0547">Nucleotide-binding</keyword>
<evidence type="ECO:0000256" key="4">
    <source>
        <dbReference type="ARBA" id="ARBA00022840"/>
    </source>
</evidence>
<feature type="domain" description="ABC transporter" evidence="5">
    <location>
        <begin position="8"/>
        <end position="234"/>
    </location>
</feature>
<dbReference type="EMBL" id="JARGEQ010000082">
    <property type="protein sequence ID" value="MDF1586431.1"/>
    <property type="molecule type" value="Genomic_DNA"/>
</dbReference>
<dbReference type="PROSITE" id="PS00211">
    <property type="entry name" value="ABC_TRANSPORTER_1"/>
    <property type="match status" value="1"/>
</dbReference>
<dbReference type="AlphaFoldDB" id="A0AAP3XR61"/>
<comment type="similarity">
    <text evidence="1">Belongs to the ABC transporter superfamily.</text>
</comment>
<dbReference type="PANTHER" id="PTHR42788">
    <property type="entry name" value="TAURINE IMPORT ATP-BINDING PROTEIN-RELATED"/>
    <property type="match status" value="1"/>
</dbReference>
<evidence type="ECO:0000256" key="2">
    <source>
        <dbReference type="ARBA" id="ARBA00022448"/>
    </source>
</evidence>
<dbReference type="Gene3D" id="3.40.50.300">
    <property type="entry name" value="P-loop containing nucleotide triphosphate hydrolases"/>
    <property type="match status" value="1"/>
</dbReference>
<dbReference type="Pfam" id="PF00005">
    <property type="entry name" value="ABC_tran"/>
    <property type="match status" value="1"/>
</dbReference>
<proteinExistence type="inferred from homology"/>
<dbReference type="InterPro" id="IPR003439">
    <property type="entry name" value="ABC_transporter-like_ATP-bd"/>
</dbReference>
<accession>A0AAP3XR61</accession>
<organism evidence="6 7">
    <name type="scientific">Marinimicrococcus flavescens</name>
    <dbReference type="NCBI Taxonomy" id="3031815"/>
    <lineage>
        <taxon>Bacteria</taxon>
        <taxon>Pseudomonadati</taxon>
        <taxon>Pseudomonadota</taxon>
        <taxon>Alphaproteobacteria</taxon>
        <taxon>Geminicoccales</taxon>
        <taxon>Geminicoccaceae</taxon>
        <taxon>Marinimicrococcus</taxon>
    </lineage>
</organism>
<dbReference type="InterPro" id="IPR050166">
    <property type="entry name" value="ABC_transporter_ATP-bind"/>
</dbReference>
<dbReference type="SMART" id="SM00382">
    <property type="entry name" value="AAA"/>
    <property type="match status" value="1"/>
</dbReference>
<dbReference type="InterPro" id="IPR003593">
    <property type="entry name" value="AAA+_ATPase"/>
</dbReference>
<evidence type="ECO:0000313" key="6">
    <source>
        <dbReference type="EMBL" id="MDF1586431.1"/>
    </source>
</evidence>
<dbReference type="Proteomes" id="UP001301140">
    <property type="component" value="Unassembled WGS sequence"/>
</dbReference>
<protein>
    <submittedName>
        <fullName evidence="6">ABC transporter ATP-binding protein</fullName>
    </submittedName>
</protein>
<dbReference type="SUPFAM" id="SSF52540">
    <property type="entry name" value="P-loop containing nucleoside triphosphate hydrolases"/>
    <property type="match status" value="1"/>
</dbReference>
<evidence type="ECO:0000256" key="3">
    <source>
        <dbReference type="ARBA" id="ARBA00022741"/>
    </source>
</evidence>
<dbReference type="GO" id="GO:0016887">
    <property type="term" value="F:ATP hydrolysis activity"/>
    <property type="evidence" value="ECO:0007669"/>
    <property type="project" value="InterPro"/>
</dbReference>
<dbReference type="RefSeq" id="WP_327788843.1">
    <property type="nucleotide sequence ID" value="NZ_JARGEQ010000082.1"/>
</dbReference>
<keyword evidence="7" id="KW-1185">Reference proteome</keyword>
<dbReference type="PROSITE" id="PS50893">
    <property type="entry name" value="ABC_TRANSPORTER_2"/>
    <property type="match status" value="1"/>
</dbReference>